<accession>A0A8B8ADC3</accession>
<dbReference type="SUPFAM" id="SSF50156">
    <property type="entry name" value="PDZ domain-like"/>
    <property type="match status" value="1"/>
</dbReference>
<dbReference type="KEGG" id="cvn:111101316"/>
<proteinExistence type="predicted"/>
<evidence type="ECO:0000313" key="2">
    <source>
        <dbReference type="Proteomes" id="UP000694844"/>
    </source>
</evidence>
<evidence type="ECO:0000313" key="3">
    <source>
        <dbReference type="RefSeq" id="XP_022289471.1"/>
    </source>
</evidence>
<sequence>MADTSLTSWKCITEGDQVPVFDDVFIVMTTPSPQEALQYGERFTSSCDLNTTDTTDAVLRSRSPTKRIFSSAESKEPEATMRTTETTTPPSGCFQSFANIGDMFSMESARNPVNREDVYHVIKDVHVMVAKKIRINDRLVSVNDQDVRNRCLTDVERLLEQLQNDPKIQLRVWRWSFDENGPQINAINVVFYSNKINTDPELSPLTPNRKTPRVVTNLQWTSPKFMPYRIRIVLKSGTFVSAHVDDLSLYGEPIKTDKNTFRFLLRFFRCLVQNEDKKINVKYGFVGKYTEEGKWFDMSSDIIESTGNVVLKPHVMFDRRSPDERFFLTSENKKNKTKKPDKQSGDDVFESLFYENMYMKFNYDSTKIIMEMQENPGPLSEFHKFQTRGTSFTPIHINWFSDGESIFSFERIEEEVEEEEQEEREVEEEEEINM</sequence>
<protein>
    <submittedName>
        <fullName evidence="3">Uncharacterized protein LOC111101316</fullName>
    </submittedName>
</protein>
<reference evidence="3" key="1">
    <citation type="submission" date="2025-08" db="UniProtKB">
        <authorList>
            <consortium name="RefSeq"/>
        </authorList>
    </citation>
    <scope>IDENTIFICATION</scope>
    <source>
        <tissue evidence="3">Whole sample</tissue>
    </source>
</reference>
<dbReference type="Gene3D" id="2.30.42.10">
    <property type="match status" value="1"/>
</dbReference>
<dbReference type="GeneID" id="111101316"/>
<keyword evidence="2" id="KW-1185">Reference proteome</keyword>
<dbReference type="RefSeq" id="XP_022289471.1">
    <property type="nucleotide sequence ID" value="XM_022433763.1"/>
</dbReference>
<dbReference type="AlphaFoldDB" id="A0A8B8ADC3"/>
<name>A0A8B8ADC3_CRAVI</name>
<evidence type="ECO:0000256" key="1">
    <source>
        <dbReference type="SAM" id="MobiDB-lite"/>
    </source>
</evidence>
<dbReference type="OrthoDB" id="6152284at2759"/>
<feature type="region of interest" description="Disordered" evidence="1">
    <location>
        <begin position="69"/>
        <end position="91"/>
    </location>
</feature>
<organism evidence="2 3">
    <name type="scientific">Crassostrea virginica</name>
    <name type="common">Eastern oyster</name>
    <dbReference type="NCBI Taxonomy" id="6565"/>
    <lineage>
        <taxon>Eukaryota</taxon>
        <taxon>Metazoa</taxon>
        <taxon>Spiralia</taxon>
        <taxon>Lophotrochozoa</taxon>
        <taxon>Mollusca</taxon>
        <taxon>Bivalvia</taxon>
        <taxon>Autobranchia</taxon>
        <taxon>Pteriomorphia</taxon>
        <taxon>Ostreida</taxon>
        <taxon>Ostreoidea</taxon>
        <taxon>Ostreidae</taxon>
        <taxon>Crassostrea</taxon>
    </lineage>
</organism>
<dbReference type="Proteomes" id="UP000694844">
    <property type="component" value="Chromosome 6"/>
</dbReference>
<feature type="compositionally biased region" description="Low complexity" evidence="1">
    <location>
        <begin position="80"/>
        <end position="90"/>
    </location>
</feature>
<gene>
    <name evidence="3" type="primary">LOC111101316</name>
</gene>
<dbReference type="InterPro" id="IPR036034">
    <property type="entry name" value="PDZ_sf"/>
</dbReference>